<dbReference type="InterPro" id="IPR000850">
    <property type="entry name" value="Adenylat/UMP-CMP_kin"/>
</dbReference>
<comment type="caution">
    <text evidence="5">The sequence shown here is derived from an EMBL/GenBank/DDBJ whole genome shotgun (WGS) entry which is preliminary data.</text>
</comment>
<dbReference type="GO" id="GO:0005524">
    <property type="term" value="F:ATP binding"/>
    <property type="evidence" value="ECO:0007669"/>
    <property type="project" value="InterPro"/>
</dbReference>
<dbReference type="PROSITE" id="PS00113">
    <property type="entry name" value="ADENYLATE_KINASE"/>
    <property type="match status" value="1"/>
</dbReference>
<evidence type="ECO:0000256" key="4">
    <source>
        <dbReference type="RuleBase" id="RU003330"/>
    </source>
</evidence>
<gene>
    <name evidence="5" type="ORF">NYPRO_LOCUS19820</name>
</gene>
<sequence>MHYSVDMKYDYTQLSAGEFLHDERKNLDSQYGDLTVKEMDQTMAAIAQKNKFLIDGFPRNQDNLQGWNKTVDRKADVFFILSVLNNDLRGKSSGRTDDNTESLEKKIQTYLQTTRPVIDSSEKKNEEIFDEIIKIFDKEG</sequence>
<dbReference type="InterPro" id="IPR027417">
    <property type="entry name" value="P-loop_NTPase"/>
</dbReference>
<evidence type="ECO:0000256" key="2">
    <source>
        <dbReference type="ARBA" id="ARBA00022741"/>
    </source>
</evidence>
<dbReference type="AlphaFoldDB" id="A0A811ZE11"/>
<dbReference type="GO" id="GO:0019205">
    <property type="term" value="F:nucleobase-containing compound kinase activity"/>
    <property type="evidence" value="ECO:0007669"/>
    <property type="project" value="InterPro"/>
</dbReference>
<keyword evidence="6" id="KW-1185">Reference proteome</keyword>
<dbReference type="EMBL" id="CAJHUB010000763">
    <property type="protein sequence ID" value="CAD7687027.1"/>
    <property type="molecule type" value="Genomic_DNA"/>
</dbReference>
<keyword evidence="3 4" id="KW-0418">Kinase</keyword>
<protein>
    <submittedName>
        <fullName evidence="5">(raccoon dog) hypothetical protein</fullName>
    </submittedName>
</protein>
<dbReference type="GO" id="GO:0006139">
    <property type="term" value="P:nucleobase-containing compound metabolic process"/>
    <property type="evidence" value="ECO:0007669"/>
    <property type="project" value="InterPro"/>
</dbReference>
<evidence type="ECO:0000256" key="1">
    <source>
        <dbReference type="ARBA" id="ARBA00022679"/>
    </source>
</evidence>
<reference evidence="5" key="1">
    <citation type="submission" date="2020-12" db="EMBL/GenBank/DDBJ databases">
        <authorList>
            <consortium name="Molecular Ecology Group"/>
        </authorList>
    </citation>
    <scope>NUCLEOTIDE SEQUENCE</scope>
    <source>
        <strain evidence="5">TBG_1078</strain>
    </source>
</reference>
<dbReference type="Proteomes" id="UP000645828">
    <property type="component" value="Unassembled WGS sequence"/>
</dbReference>
<accession>A0A811ZE11</accession>
<dbReference type="InterPro" id="IPR033690">
    <property type="entry name" value="Adenylat_kinase_CS"/>
</dbReference>
<dbReference type="Gene3D" id="3.40.50.300">
    <property type="entry name" value="P-loop containing nucleotide triphosphate hydrolases"/>
    <property type="match status" value="1"/>
</dbReference>
<evidence type="ECO:0000313" key="6">
    <source>
        <dbReference type="Proteomes" id="UP000645828"/>
    </source>
</evidence>
<comment type="similarity">
    <text evidence="4">Belongs to the adenylate kinase family.</text>
</comment>
<evidence type="ECO:0000256" key="3">
    <source>
        <dbReference type="ARBA" id="ARBA00022777"/>
    </source>
</evidence>
<proteinExistence type="inferred from homology"/>
<dbReference type="Pfam" id="PF00406">
    <property type="entry name" value="ADK"/>
    <property type="match status" value="1"/>
</dbReference>
<name>A0A811ZE11_NYCPR</name>
<dbReference type="PANTHER" id="PTHR23359">
    <property type="entry name" value="NUCLEOTIDE KINASE"/>
    <property type="match status" value="1"/>
</dbReference>
<dbReference type="PRINTS" id="PR00094">
    <property type="entry name" value="ADENYLTKNASE"/>
</dbReference>
<dbReference type="SUPFAM" id="SSF52540">
    <property type="entry name" value="P-loop containing nucleoside triphosphate hydrolases"/>
    <property type="match status" value="1"/>
</dbReference>
<organism evidence="5 6">
    <name type="scientific">Nyctereutes procyonoides</name>
    <name type="common">Raccoon dog</name>
    <name type="synonym">Canis procyonoides</name>
    <dbReference type="NCBI Taxonomy" id="34880"/>
    <lineage>
        <taxon>Eukaryota</taxon>
        <taxon>Metazoa</taxon>
        <taxon>Chordata</taxon>
        <taxon>Craniata</taxon>
        <taxon>Vertebrata</taxon>
        <taxon>Euteleostomi</taxon>
        <taxon>Mammalia</taxon>
        <taxon>Eutheria</taxon>
        <taxon>Laurasiatheria</taxon>
        <taxon>Carnivora</taxon>
        <taxon>Caniformia</taxon>
        <taxon>Canidae</taxon>
        <taxon>Nyctereutes</taxon>
    </lineage>
</organism>
<evidence type="ECO:0000313" key="5">
    <source>
        <dbReference type="EMBL" id="CAD7687027.1"/>
    </source>
</evidence>
<keyword evidence="2" id="KW-0547">Nucleotide-binding</keyword>
<keyword evidence="1 4" id="KW-0808">Transferase</keyword>